<feature type="domain" description="GGDEF" evidence="3">
    <location>
        <begin position="142"/>
        <end position="173"/>
    </location>
</feature>
<dbReference type="STRING" id="463301.SAMN04487955_103202"/>
<dbReference type="EMBL" id="FPBP01000003">
    <property type="protein sequence ID" value="SFU51270.1"/>
    <property type="molecule type" value="Genomic_DNA"/>
</dbReference>
<name>A0A1I7GS66_9GAMM</name>
<dbReference type="InterPro" id="IPR050469">
    <property type="entry name" value="Diguanylate_Cyclase"/>
</dbReference>
<feature type="coiled-coil region" evidence="2">
    <location>
        <begin position="84"/>
        <end position="114"/>
    </location>
</feature>
<dbReference type="InterPro" id="IPR029787">
    <property type="entry name" value="Nucleotide_cyclase"/>
</dbReference>
<dbReference type="Gene3D" id="3.30.450.270">
    <property type="match status" value="1"/>
</dbReference>
<sequence>MAFPLGESRRGWLLLFRPEQRETYAWVRLLDTGLAAACPGDTPLLGQLFNQWQEEISGHSAAWERVERLAARDLAEDLAVMASAQQINRLYASLRQEQQALAEANRRLEHLAHHDTLTRIWNRYRIEQAMDVELTAAERYARPVALLLFDIDHFKRINYRAKEAGRDRLEAQG</sequence>
<keyword evidence="5" id="KW-1185">Reference proteome</keyword>
<evidence type="ECO:0000313" key="5">
    <source>
        <dbReference type="Proteomes" id="UP000198693"/>
    </source>
</evidence>
<dbReference type="Gene3D" id="3.30.70.270">
    <property type="match status" value="1"/>
</dbReference>
<evidence type="ECO:0000256" key="1">
    <source>
        <dbReference type="ARBA" id="ARBA00012528"/>
    </source>
</evidence>
<dbReference type="GO" id="GO:1902201">
    <property type="term" value="P:negative regulation of bacterial-type flagellum-dependent cell motility"/>
    <property type="evidence" value="ECO:0007669"/>
    <property type="project" value="TreeGrafter"/>
</dbReference>
<organism evidence="4 5">
    <name type="scientific">Halomonas korlensis</name>
    <dbReference type="NCBI Taxonomy" id="463301"/>
    <lineage>
        <taxon>Bacteria</taxon>
        <taxon>Pseudomonadati</taxon>
        <taxon>Pseudomonadota</taxon>
        <taxon>Gammaproteobacteria</taxon>
        <taxon>Oceanospirillales</taxon>
        <taxon>Halomonadaceae</taxon>
        <taxon>Halomonas</taxon>
    </lineage>
</organism>
<evidence type="ECO:0000313" key="4">
    <source>
        <dbReference type="EMBL" id="SFU51270.1"/>
    </source>
</evidence>
<dbReference type="InterPro" id="IPR013515">
    <property type="entry name" value="Phytochrome_cen-reg"/>
</dbReference>
<dbReference type="SUPFAM" id="SSF55073">
    <property type="entry name" value="Nucleotide cyclase"/>
    <property type="match status" value="1"/>
</dbReference>
<reference evidence="5" key="1">
    <citation type="submission" date="2016-10" db="EMBL/GenBank/DDBJ databases">
        <authorList>
            <person name="Varghese N."/>
            <person name="Submissions S."/>
        </authorList>
    </citation>
    <scope>NUCLEOTIDE SEQUENCE [LARGE SCALE GENOMIC DNA]</scope>
    <source>
        <strain evidence="5">CGMCC 1.6981</strain>
    </source>
</reference>
<accession>A0A1I7GS66</accession>
<dbReference type="EC" id="2.7.7.65" evidence="1"/>
<gene>
    <name evidence="4" type="ORF">SAMN04487955_103202</name>
</gene>
<keyword evidence="2" id="KW-0175">Coiled coil</keyword>
<dbReference type="InterPro" id="IPR043150">
    <property type="entry name" value="Phytochrome_PHY_sf"/>
</dbReference>
<proteinExistence type="predicted"/>
<dbReference type="SUPFAM" id="SSF55781">
    <property type="entry name" value="GAF domain-like"/>
    <property type="match status" value="1"/>
</dbReference>
<dbReference type="Pfam" id="PF00990">
    <property type="entry name" value="GGDEF"/>
    <property type="match status" value="1"/>
</dbReference>
<dbReference type="Proteomes" id="UP000198693">
    <property type="component" value="Unassembled WGS sequence"/>
</dbReference>
<dbReference type="GO" id="GO:0009584">
    <property type="term" value="P:detection of visible light"/>
    <property type="evidence" value="ECO:0007669"/>
    <property type="project" value="InterPro"/>
</dbReference>
<dbReference type="InterPro" id="IPR043128">
    <property type="entry name" value="Rev_trsase/Diguanyl_cyclase"/>
</dbReference>
<dbReference type="AlphaFoldDB" id="A0A1I7GS66"/>
<dbReference type="GO" id="GO:0005886">
    <property type="term" value="C:plasma membrane"/>
    <property type="evidence" value="ECO:0007669"/>
    <property type="project" value="TreeGrafter"/>
</dbReference>
<dbReference type="PROSITE" id="PS50887">
    <property type="entry name" value="GGDEF"/>
    <property type="match status" value="1"/>
</dbReference>
<evidence type="ECO:0000259" key="3">
    <source>
        <dbReference type="PROSITE" id="PS50887"/>
    </source>
</evidence>
<dbReference type="GO" id="GO:0052621">
    <property type="term" value="F:diguanylate cyclase activity"/>
    <property type="evidence" value="ECO:0007669"/>
    <property type="project" value="UniProtKB-EC"/>
</dbReference>
<dbReference type="PANTHER" id="PTHR45138:SF24">
    <property type="entry name" value="DIGUANYLATE CYCLASE DGCC-RELATED"/>
    <property type="match status" value="1"/>
</dbReference>
<protein>
    <recommendedName>
        <fullName evidence="1">diguanylate cyclase</fullName>
        <ecNumber evidence="1">2.7.7.65</ecNumber>
    </recommendedName>
</protein>
<dbReference type="GO" id="GO:0006355">
    <property type="term" value="P:regulation of DNA-templated transcription"/>
    <property type="evidence" value="ECO:0007669"/>
    <property type="project" value="InterPro"/>
</dbReference>
<dbReference type="InterPro" id="IPR000160">
    <property type="entry name" value="GGDEF_dom"/>
</dbReference>
<dbReference type="Pfam" id="PF00360">
    <property type="entry name" value="PHY"/>
    <property type="match status" value="1"/>
</dbReference>
<dbReference type="NCBIfam" id="TIGR00254">
    <property type="entry name" value="GGDEF"/>
    <property type="match status" value="1"/>
</dbReference>
<dbReference type="PANTHER" id="PTHR45138">
    <property type="entry name" value="REGULATORY COMPONENTS OF SENSORY TRANSDUCTION SYSTEM"/>
    <property type="match status" value="1"/>
</dbReference>
<dbReference type="GO" id="GO:0043709">
    <property type="term" value="P:cell adhesion involved in single-species biofilm formation"/>
    <property type="evidence" value="ECO:0007669"/>
    <property type="project" value="TreeGrafter"/>
</dbReference>
<evidence type="ECO:0000256" key="2">
    <source>
        <dbReference type="SAM" id="Coils"/>
    </source>
</evidence>